<sequence>MPNRNNNDDDKDNDINDNVTKEREKGLLLVPTKKGRIGYHCYIISATGETDDEDVSATAWI</sequence>
<protein>
    <submittedName>
        <fullName evidence="2">Uncharacterized protein</fullName>
    </submittedName>
</protein>
<accession>A0A1E7F437</accession>
<evidence type="ECO:0000313" key="2">
    <source>
        <dbReference type="EMBL" id="OEU12894.1"/>
    </source>
</evidence>
<proteinExistence type="predicted"/>
<reference evidence="2 3" key="1">
    <citation type="submission" date="2016-09" db="EMBL/GenBank/DDBJ databases">
        <title>Extensive genetic diversity and differential bi-allelic expression allows diatom success in the polar Southern Ocean.</title>
        <authorList>
            <consortium name="DOE Joint Genome Institute"/>
            <person name="Mock T."/>
            <person name="Otillar R.P."/>
            <person name="Strauss J."/>
            <person name="Dupont C."/>
            <person name="Frickenhaus S."/>
            <person name="Maumus F."/>
            <person name="Mcmullan M."/>
            <person name="Sanges R."/>
            <person name="Schmutz J."/>
            <person name="Toseland A."/>
            <person name="Valas R."/>
            <person name="Veluchamy A."/>
            <person name="Ward B.J."/>
            <person name="Allen A."/>
            <person name="Barry K."/>
            <person name="Falciatore A."/>
            <person name="Ferrante M."/>
            <person name="Fortunato A.E."/>
            <person name="Gloeckner G."/>
            <person name="Gruber A."/>
            <person name="Hipkin R."/>
            <person name="Janech M."/>
            <person name="Kroth P."/>
            <person name="Leese F."/>
            <person name="Lindquist E."/>
            <person name="Lyon B.R."/>
            <person name="Martin J."/>
            <person name="Mayer C."/>
            <person name="Parker M."/>
            <person name="Quesneville H."/>
            <person name="Raymond J."/>
            <person name="Uhlig C."/>
            <person name="Valentin K.U."/>
            <person name="Worden A.Z."/>
            <person name="Armbrust E.V."/>
            <person name="Bowler C."/>
            <person name="Green B."/>
            <person name="Moulton V."/>
            <person name="Van Oosterhout C."/>
            <person name="Grigoriev I."/>
        </authorList>
    </citation>
    <scope>NUCLEOTIDE SEQUENCE [LARGE SCALE GENOMIC DNA]</scope>
    <source>
        <strain evidence="2 3">CCMP1102</strain>
    </source>
</reference>
<dbReference type="EMBL" id="KV784364">
    <property type="protein sequence ID" value="OEU12894.1"/>
    <property type="molecule type" value="Genomic_DNA"/>
</dbReference>
<dbReference type="KEGG" id="fcy:FRACYDRAFT_270495"/>
<organism evidence="2 3">
    <name type="scientific">Fragilariopsis cylindrus CCMP1102</name>
    <dbReference type="NCBI Taxonomy" id="635003"/>
    <lineage>
        <taxon>Eukaryota</taxon>
        <taxon>Sar</taxon>
        <taxon>Stramenopiles</taxon>
        <taxon>Ochrophyta</taxon>
        <taxon>Bacillariophyta</taxon>
        <taxon>Bacillariophyceae</taxon>
        <taxon>Bacillariophycidae</taxon>
        <taxon>Bacillariales</taxon>
        <taxon>Bacillariaceae</taxon>
        <taxon>Fragilariopsis</taxon>
    </lineage>
</organism>
<feature type="region of interest" description="Disordered" evidence="1">
    <location>
        <begin position="1"/>
        <end position="24"/>
    </location>
</feature>
<dbReference type="Proteomes" id="UP000095751">
    <property type="component" value="Unassembled WGS sequence"/>
</dbReference>
<evidence type="ECO:0000313" key="3">
    <source>
        <dbReference type="Proteomes" id="UP000095751"/>
    </source>
</evidence>
<name>A0A1E7F437_9STRA</name>
<dbReference type="InParanoid" id="A0A1E7F437"/>
<keyword evidence="3" id="KW-1185">Reference proteome</keyword>
<evidence type="ECO:0000256" key="1">
    <source>
        <dbReference type="SAM" id="MobiDB-lite"/>
    </source>
</evidence>
<dbReference type="AlphaFoldDB" id="A0A1E7F437"/>
<gene>
    <name evidence="2" type="ORF">FRACYDRAFT_270495</name>
</gene>